<dbReference type="CDD" id="cd04301">
    <property type="entry name" value="NAT_SF"/>
    <property type="match status" value="1"/>
</dbReference>
<evidence type="ECO:0000313" key="4">
    <source>
        <dbReference type="Proteomes" id="UP001485043"/>
    </source>
</evidence>
<proteinExistence type="predicted"/>
<dbReference type="SUPFAM" id="SSF55729">
    <property type="entry name" value="Acyl-CoA N-acyltransferases (Nat)"/>
    <property type="match status" value="1"/>
</dbReference>
<evidence type="ECO:0000259" key="2">
    <source>
        <dbReference type="PROSITE" id="PS51186"/>
    </source>
</evidence>
<feature type="compositionally biased region" description="Low complexity" evidence="1">
    <location>
        <begin position="165"/>
        <end position="175"/>
    </location>
</feature>
<dbReference type="GO" id="GO:0016747">
    <property type="term" value="F:acyltransferase activity, transferring groups other than amino-acyl groups"/>
    <property type="evidence" value="ECO:0007669"/>
    <property type="project" value="InterPro"/>
</dbReference>
<accession>A0AAW1T271</accession>
<reference evidence="3 4" key="1">
    <citation type="journal article" date="2024" name="Nat. Commun.">
        <title>Phylogenomics reveals the evolutionary origins of lichenization in chlorophyte algae.</title>
        <authorList>
            <person name="Puginier C."/>
            <person name="Libourel C."/>
            <person name="Otte J."/>
            <person name="Skaloud P."/>
            <person name="Haon M."/>
            <person name="Grisel S."/>
            <person name="Petersen M."/>
            <person name="Berrin J.G."/>
            <person name="Delaux P.M."/>
            <person name="Dal Grande F."/>
            <person name="Keller J."/>
        </authorList>
    </citation>
    <scope>NUCLEOTIDE SEQUENCE [LARGE SCALE GENOMIC DNA]</scope>
    <source>
        <strain evidence="3 4">SAG 2523</strain>
    </source>
</reference>
<keyword evidence="4" id="KW-1185">Reference proteome</keyword>
<dbReference type="InterPro" id="IPR016181">
    <property type="entry name" value="Acyl_CoA_acyltransferase"/>
</dbReference>
<dbReference type="Gene3D" id="3.40.630.30">
    <property type="match status" value="1"/>
</dbReference>
<dbReference type="Proteomes" id="UP001485043">
    <property type="component" value="Unassembled WGS sequence"/>
</dbReference>
<evidence type="ECO:0000313" key="3">
    <source>
        <dbReference type="EMBL" id="KAK9862861.1"/>
    </source>
</evidence>
<sequence>MELLHTACLVVRGDLKGSSDEEPGTTSVVEKHQLITDATASRPLVSPRAQVEDQDAMQQLADALEASLDTGRTRPRLQPFIAESKERKALLGFKHEVQTSDGLLSVRPIAESWVPASTELLTDAFAEAMGYRPAFRRYLQKEIKGYLHKHLNLVPKQSLTQTGESSSSEPTDVSSHASAPGPASDTAVMSAPDFTASDHHSAAAAAASEPAQSSACGALAGSKLPDTELVGCVELSFSATTRTPRLLLNPPRDCAYLCNMAVDPGWRRQGYGIHLLRAAELVAQLAGKQEIYLHLRHKDEPATRLYLKGGYEIVKSDPGFLSVLGLDPKHLLRKVLDPFS</sequence>
<protein>
    <recommendedName>
        <fullName evidence="2">N-acetyltransferase domain-containing protein</fullName>
    </recommendedName>
</protein>
<dbReference type="PROSITE" id="PS51186">
    <property type="entry name" value="GNAT"/>
    <property type="match status" value="1"/>
</dbReference>
<gene>
    <name evidence="3" type="ORF">WJX84_009094</name>
</gene>
<dbReference type="EMBL" id="JALJOV010000546">
    <property type="protein sequence ID" value="KAK9862861.1"/>
    <property type="molecule type" value="Genomic_DNA"/>
</dbReference>
<dbReference type="AlphaFoldDB" id="A0AAW1T271"/>
<feature type="domain" description="N-acetyltransferase" evidence="2">
    <location>
        <begin position="173"/>
        <end position="333"/>
    </location>
</feature>
<feature type="region of interest" description="Disordered" evidence="1">
    <location>
        <begin position="159"/>
        <end position="190"/>
    </location>
</feature>
<comment type="caution">
    <text evidence="3">The sequence shown here is derived from an EMBL/GenBank/DDBJ whole genome shotgun (WGS) entry which is preliminary data.</text>
</comment>
<organism evidence="3 4">
    <name type="scientific">Apatococcus fuscideae</name>
    <dbReference type="NCBI Taxonomy" id="2026836"/>
    <lineage>
        <taxon>Eukaryota</taxon>
        <taxon>Viridiplantae</taxon>
        <taxon>Chlorophyta</taxon>
        <taxon>core chlorophytes</taxon>
        <taxon>Trebouxiophyceae</taxon>
        <taxon>Chlorellales</taxon>
        <taxon>Chlorellaceae</taxon>
        <taxon>Apatococcus</taxon>
    </lineage>
</organism>
<evidence type="ECO:0000256" key="1">
    <source>
        <dbReference type="SAM" id="MobiDB-lite"/>
    </source>
</evidence>
<name>A0AAW1T271_9CHLO</name>
<dbReference type="PANTHER" id="PTHR47489:SF2">
    <property type="entry name" value="GCN5-RELATED N-ACETYLTRANSFERASE 5, CHLOROPLASTIC"/>
    <property type="match status" value="1"/>
</dbReference>
<dbReference type="Pfam" id="PF00583">
    <property type="entry name" value="Acetyltransf_1"/>
    <property type="match status" value="1"/>
</dbReference>
<dbReference type="PANTHER" id="PTHR47489">
    <property type="entry name" value="ACYL-COA N-ACYLTRANSFERASES (NAT) SUPERFAMILY PROTEIN"/>
    <property type="match status" value="1"/>
</dbReference>
<dbReference type="InterPro" id="IPR000182">
    <property type="entry name" value="GNAT_dom"/>
</dbReference>